<protein>
    <recommendedName>
        <fullName evidence="5">DUF2975 domain-containing protein</fullName>
    </recommendedName>
</protein>
<accession>A0A1X6XE48</accession>
<evidence type="ECO:0000313" key="4">
    <source>
        <dbReference type="Proteomes" id="UP000196581"/>
    </source>
</evidence>
<keyword evidence="2" id="KW-0812">Transmembrane</keyword>
<dbReference type="RefSeq" id="WP_087006740.1">
    <property type="nucleotide sequence ID" value="NZ_FWFF01000012.1"/>
</dbReference>
<proteinExistence type="predicted"/>
<organism evidence="3 4">
    <name type="scientific">Brevibacterium yomogidense</name>
    <dbReference type="NCBI Taxonomy" id="946573"/>
    <lineage>
        <taxon>Bacteria</taxon>
        <taxon>Bacillati</taxon>
        <taxon>Actinomycetota</taxon>
        <taxon>Actinomycetes</taxon>
        <taxon>Micrococcales</taxon>
        <taxon>Brevibacteriaceae</taxon>
        <taxon>Brevibacterium</taxon>
    </lineage>
</organism>
<dbReference type="EMBL" id="FWFF01000012">
    <property type="protein sequence ID" value="SLM97522.1"/>
    <property type="molecule type" value="Genomic_DNA"/>
</dbReference>
<dbReference type="Proteomes" id="UP000196581">
    <property type="component" value="Unassembled WGS sequence"/>
</dbReference>
<reference evidence="4" key="1">
    <citation type="submission" date="2017-02" db="EMBL/GenBank/DDBJ databases">
        <authorList>
            <person name="Dridi B."/>
        </authorList>
    </citation>
    <scope>NUCLEOTIDE SEQUENCE [LARGE SCALE GENOMIC DNA]</scope>
    <source>
        <strain evidence="4">B Co 03.10</strain>
    </source>
</reference>
<sequence>MNTHDSTHQVPGPEDRSGPDGPTTAGAKKKQTWGFEVLLVLPLIALLNAAASPLFSAALSDRLPVALEFDEPTDLTLGGVELAVEGLATLSVPVSDLSAWAMGQFIAAKAIWILGLFAATWFASRAVSEVVHGQTFSPRVAGSLTGLSWTLAVTGPLYALAQIPGDNLVIRDLGLRDAAVSNGVTQEMSYLWVGAVIFAELLRRAVKRGREVQDELEGVI</sequence>
<feature type="transmembrane region" description="Helical" evidence="2">
    <location>
        <begin position="37"/>
        <end position="59"/>
    </location>
</feature>
<feature type="transmembrane region" description="Helical" evidence="2">
    <location>
        <begin position="99"/>
        <end position="123"/>
    </location>
</feature>
<keyword evidence="2" id="KW-0472">Membrane</keyword>
<gene>
    <name evidence="3" type="ORF">FM105_07230</name>
</gene>
<name>A0A1X6XE48_9MICO</name>
<evidence type="ECO:0000256" key="2">
    <source>
        <dbReference type="SAM" id="Phobius"/>
    </source>
</evidence>
<feature type="region of interest" description="Disordered" evidence="1">
    <location>
        <begin position="1"/>
        <end position="27"/>
    </location>
</feature>
<keyword evidence="4" id="KW-1185">Reference proteome</keyword>
<evidence type="ECO:0008006" key="5">
    <source>
        <dbReference type="Google" id="ProtNLM"/>
    </source>
</evidence>
<keyword evidence="2" id="KW-1133">Transmembrane helix</keyword>
<evidence type="ECO:0000313" key="3">
    <source>
        <dbReference type="EMBL" id="SLM97522.1"/>
    </source>
</evidence>
<dbReference type="AlphaFoldDB" id="A0A1X6XE48"/>
<evidence type="ECO:0000256" key="1">
    <source>
        <dbReference type="SAM" id="MobiDB-lite"/>
    </source>
</evidence>